<evidence type="ECO:0000313" key="2">
    <source>
        <dbReference type="EMBL" id="MDJ1176856.1"/>
    </source>
</evidence>
<name>A0ABT7BEA1_9CYAN</name>
<evidence type="ECO:0000256" key="1">
    <source>
        <dbReference type="SAM" id="SignalP"/>
    </source>
</evidence>
<feature type="chain" id="PRO_5047138199" description="SH3 domain-containing protein" evidence="1">
    <location>
        <begin position="29"/>
        <end position="177"/>
    </location>
</feature>
<dbReference type="Proteomes" id="UP001235849">
    <property type="component" value="Unassembled WGS sequence"/>
</dbReference>
<dbReference type="EMBL" id="JAQOSO010000114">
    <property type="protein sequence ID" value="MDJ1176856.1"/>
    <property type="molecule type" value="Genomic_DNA"/>
</dbReference>
<reference evidence="2 3" key="1">
    <citation type="submission" date="2023-01" db="EMBL/GenBank/DDBJ databases">
        <title>Novel diversity within Roseofilum (Cyanobacteria; Desertifilaceae) from marine benthic mats with descriptions of four novel species.</title>
        <authorList>
            <person name="Wang Y."/>
            <person name="Berthold D.E."/>
            <person name="Hu J."/>
            <person name="Lefler F.W."/>
            <person name="Laughinghouse H.D. IV."/>
        </authorList>
    </citation>
    <scope>NUCLEOTIDE SEQUENCE [LARGE SCALE GENOMIC DNA]</scope>
    <source>
        <strain evidence="2 3">BLCC-M114</strain>
    </source>
</reference>
<sequence>MKKITLLFSLSCTLFASLFTLESKPSLAQTCNYFAGTAVGGQSINVDLCSIAPASPESVDFVYFLGNDKVVSQANCVQGHWVSFPERQVNRPQSEATQRMLEIVCSYRIEETNVPRSRQALVFDPPSNVRVSPNGDILCSVSDRREINIYGSDGGGWYYTDACGQIGVIHHSQITKF</sequence>
<evidence type="ECO:0000313" key="3">
    <source>
        <dbReference type="Proteomes" id="UP001235849"/>
    </source>
</evidence>
<gene>
    <name evidence="2" type="ORF">PMG25_22455</name>
</gene>
<dbReference type="RefSeq" id="WP_283769126.1">
    <property type="nucleotide sequence ID" value="NZ_JAQOSO010000114.1"/>
</dbReference>
<comment type="caution">
    <text evidence="2">The sequence shown here is derived from an EMBL/GenBank/DDBJ whole genome shotgun (WGS) entry which is preliminary data.</text>
</comment>
<keyword evidence="1" id="KW-0732">Signal</keyword>
<evidence type="ECO:0008006" key="4">
    <source>
        <dbReference type="Google" id="ProtNLM"/>
    </source>
</evidence>
<organism evidence="2 3">
    <name type="scientific">Roseofilum capinflatum BLCC-M114</name>
    <dbReference type="NCBI Taxonomy" id="3022440"/>
    <lineage>
        <taxon>Bacteria</taxon>
        <taxon>Bacillati</taxon>
        <taxon>Cyanobacteriota</taxon>
        <taxon>Cyanophyceae</taxon>
        <taxon>Desertifilales</taxon>
        <taxon>Desertifilaceae</taxon>
        <taxon>Roseofilum</taxon>
        <taxon>Roseofilum capinflatum</taxon>
    </lineage>
</organism>
<protein>
    <recommendedName>
        <fullName evidence="4">SH3 domain-containing protein</fullName>
    </recommendedName>
</protein>
<feature type="signal peptide" evidence="1">
    <location>
        <begin position="1"/>
        <end position="28"/>
    </location>
</feature>
<proteinExistence type="predicted"/>
<accession>A0ABT7BEA1</accession>
<keyword evidence="3" id="KW-1185">Reference proteome</keyword>